<keyword evidence="2" id="KW-0378">Hydrolase</keyword>
<dbReference type="Pfam" id="PF14343">
    <property type="entry name" value="PrcB_C"/>
    <property type="match status" value="1"/>
</dbReference>
<dbReference type="InterPro" id="IPR025748">
    <property type="entry name" value="PrcB_C_dom"/>
</dbReference>
<dbReference type="EMBL" id="CP031093">
    <property type="protein sequence ID" value="QCF26643.1"/>
    <property type="molecule type" value="Genomic_DNA"/>
</dbReference>
<accession>A0A4P7XIS5</accession>
<feature type="domain" description="PrcB C-terminal" evidence="1">
    <location>
        <begin position="81"/>
        <end position="136"/>
    </location>
</feature>
<evidence type="ECO:0000313" key="2">
    <source>
        <dbReference type="EMBL" id="QCF26643.1"/>
    </source>
</evidence>
<dbReference type="KEGG" id="hmi:soil367_12265"/>
<dbReference type="OrthoDB" id="7063364at2"/>
<organism evidence="2 3">
    <name type="scientific">Hydrocarboniclastica marina</name>
    <dbReference type="NCBI Taxonomy" id="2259620"/>
    <lineage>
        <taxon>Bacteria</taxon>
        <taxon>Pseudomonadati</taxon>
        <taxon>Pseudomonadota</taxon>
        <taxon>Gammaproteobacteria</taxon>
        <taxon>Alteromonadales</taxon>
        <taxon>Alteromonadaceae</taxon>
        <taxon>Hydrocarboniclastica</taxon>
    </lineage>
</organism>
<evidence type="ECO:0000259" key="1">
    <source>
        <dbReference type="Pfam" id="PF14343"/>
    </source>
</evidence>
<dbReference type="Proteomes" id="UP000298049">
    <property type="component" value="Chromosome"/>
</dbReference>
<dbReference type="GO" id="GO:0008233">
    <property type="term" value="F:peptidase activity"/>
    <property type="evidence" value="ECO:0007669"/>
    <property type="project" value="UniProtKB-KW"/>
</dbReference>
<gene>
    <name evidence="2" type="ORF">soil367_12265</name>
</gene>
<evidence type="ECO:0000313" key="3">
    <source>
        <dbReference type="Proteomes" id="UP000298049"/>
    </source>
</evidence>
<reference evidence="2 3" key="1">
    <citation type="submission" date="2018-07" db="EMBL/GenBank/DDBJ databases">
        <title>Marsedoiliclastica nanhaica gen. nov. sp. nov., a novel marine hydrocarbonoclastic bacterium isolated from an in-situ enriched hydrocarbon-degrading consortium in deep-sea sediment.</title>
        <authorList>
            <person name="Dong C."/>
            <person name="Ma T."/>
            <person name="Liu R."/>
            <person name="Shao Z."/>
        </authorList>
    </citation>
    <scope>NUCLEOTIDE SEQUENCE [LARGE SCALE GENOMIC DNA]</scope>
    <source>
        <strain evidence="3">soil36-7</strain>
    </source>
</reference>
<keyword evidence="2" id="KW-0645">Protease</keyword>
<keyword evidence="3" id="KW-1185">Reference proteome</keyword>
<dbReference type="AlphaFoldDB" id="A0A4P7XIS5"/>
<proteinExistence type="predicted"/>
<sequence length="162" mass="17398">MRVLFTPGLVTVALGLLMTGCASDLSSPSREEPVVKVMALLQQCGLSDPAIHGLDGSGEAFSTELQQELEDIVLPEGRQAVVVAMGQQETAGYGLSMLDARWFGDATLNLSMQAENPTKDRVAAQVVTEPCVILDVPAEGWTQLRVNADMIGFPVAWVRDIR</sequence>
<name>A0A4P7XIS5_9ALTE</name>
<dbReference type="PROSITE" id="PS51257">
    <property type="entry name" value="PROKAR_LIPOPROTEIN"/>
    <property type="match status" value="1"/>
</dbReference>
<protein>
    <submittedName>
        <fullName evidence="2">Protease complex subunit PrcB family protein</fullName>
    </submittedName>
</protein>
<dbReference type="GO" id="GO:0006508">
    <property type="term" value="P:proteolysis"/>
    <property type="evidence" value="ECO:0007669"/>
    <property type="project" value="UniProtKB-KW"/>
</dbReference>
<dbReference type="RefSeq" id="WP_136549349.1">
    <property type="nucleotide sequence ID" value="NZ_CP031093.1"/>
</dbReference>